<dbReference type="SUPFAM" id="SSF161098">
    <property type="entry name" value="MetI-like"/>
    <property type="match status" value="1"/>
</dbReference>
<keyword evidence="6 7" id="KW-0472">Membrane</keyword>
<proteinExistence type="predicted"/>
<evidence type="ECO:0000256" key="4">
    <source>
        <dbReference type="ARBA" id="ARBA00022692"/>
    </source>
</evidence>
<evidence type="ECO:0000256" key="7">
    <source>
        <dbReference type="SAM" id="Phobius"/>
    </source>
</evidence>
<evidence type="ECO:0000313" key="9">
    <source>
        <dbReference type="Proteomes" id="UP000680304"/>
    </source>
</evidence>
<dbReference type="PANTHER" id="PTHR43744">
    <property type="entry name" value="ABC TRANSPORTER PERMEASE PROTEIN MG189-RELATED-RELATED"/>
    <property type="match status" value="1"/>
</dbReference>
<dbReference type="PANTHER" id="PTHR43744:SF9">
    <property type="entry name" value="POLYGALACTURONAN_RHAMNOGALACTURONAN TRANSPORT SYSTEM PERMEASE PROTEIN YTCP"/>
    <property type="match status" value="1"/>
</dbReference>
<keyword evidence="5 7" id="KW-1133">Transmembrane helix</keyword>
<keyword evidence="2" id="KW-0813">Transport</keyword>
<name>A0ABQ4N1L6_9BACL</name>
<dbReference type="EMBL" id="BOVJ01000019">
    <property type="protein sequence ID" value="GIQ62067.1"/>
    <property type="molecule type" value="Genomic_DNA"/>
</dbReference>
<evidence type="ECO:0000256" key="1">
    <source>
        <dbReference type="ARBA" id="ARBA00004651"/>
    </source>
</evidence>
<keyword evidence="9" id="KW-1185">Reference proteome</keyword>
<evidence type="ECO:0000313" key="8">
    <source>
        <dbReference type="EMBL" id="GIQ62067.1"/>
    </source>
</evidence>
<evidence type="ECO:0000256" key="2">
    <source>
        <dbReference type="ARBA" id="ARBA00022448"/>
    </source>
</evidence>
<feature type="transmembrane region" description="Helical" evidence="7">
    <location>
        <begin position="75"/>
        <end position="95"/>
    </location>
</feature>
<reference evidence="8 9" key="1">
    <citation type="submission" date="2021-04" db="EMBL/GenBank/DDBJ databases">
        <title>Draft genome sequence of Paenibacillus cisolokensis, LC2-13A.</title>
        <authorList>
            <person name="Uke A."/>
            <person name="Chhe C."/>
            <person name="Baramee S."/>
            <person name="Kosugi A."/>
        </authorList>
    </citation>
    <scope>NUCLEOTIDE SEQUENCE [LARGE SCALE GENOMIC DNA]</scope>
    <source>
        <strain evidence="8 9">LC2-13A</strain>
    </source>
</reference>
<evidence type="ECO:0000256" key="5">
    <source>
        <dbReference type="ARBA" id="ARBA00022989"/>
    </source>
</evidence>
<evidence type="ECO:0008006" key="10">
    <source>
        <dbReference type="Google" id="ProtNLM"/>
    </source>
</evidence>
<evidence type="ECO:0000256" key="6">
    <source>
        <dbReference type="ARBA" id="ARBA00023136"/>
    </source>
</evidence>
<protein>
    <recommendedName>
        <fullName evidence="10">ABC transmembrane type-1 domain-containing protein</fullName>
    </recommendedName>
</protein>
<comment type="subcellular location">
    <subcellularLocation>
        <location evidence="1">Cell membrane</location>
        <topology evidence="1">Multi-pass membrane protein</topology>
    </subcellularLocation>
</comment>
<gene>
    <name evidence="8" type="ORF">PACILC2_06350</name>
</gene>
<sequence length="110" mass="12191">MLPLSTPVMATIGLFVAVGQWNSWQDTLFFTIGNDLQTLQYVLMKILNQTEAGAMINQMKASMARRGMIRVTPEAVKMAITMVATVPILCVYPFVQKYFVKGMLLGSIKG</sequence>
<evidence type="ECO:0000256" key="3">
    <source>
        <dbReference type="ARBA" id="ARBA00022475"/>
    </source>
</evidence>
<dbReference type="InterPro" id="IPR035906">
    <property type="entry name" value="MetI-like_sf"/>
</dbReference>
<keyword evidence="3" id="KW-1003">Cell membrane</keyword>
<organism evidence="8 9">
    <name type="scientific">Paenibacillus cisolokensis</name>
    <dbReference type="NCBI Taxonomy" id="1658519"/>
    <lineage>
        <taxon>Bacteria</taxon>
        <taxon>Bacillati</taxon>
        <taxon>Bacillota</taxon>
        <taxon>Bacilli</taxon>
        <taxon>Bacillales</taxon>
        <taxon>Paenibacillaceae</taxon>
        <taxon>Paenibacillus</taxon>
    </lineage>
</organism>
<accession>A0ABQ4N1L6</accession>
<keyword evidence="4 7" id="KW-0812">Transmembrane</keyword>
<dbReference type="Proteomes" id="UP000680304">
    <property type="component" value="Unassembled WGS sequence"/>
</dbReference>
<comment type="caution">
    <text evidence="8">The sequence shown here is derived from an EMBL/GenBank/DDBJ whole genome shotgun (WGS) entry which is preliminary data.</text>
</comment>
<dbReference type="Gene3D" id="1.10.3720.10">
    <property type="entry name" value="MetI-like"/>
    <property type="match status" value="1"/>
</dbReference>